<evidence type="ECO:0000256" key="5">
    <source>
        <dbReference type="ARBA" id="ARBA00022932"/>
    </source>
</evidence>
<dbReference type="NCBIfam" id="TIGR01128">
    <property type="entry name" value="holA"/>
    <property type="match status" value="1"/>
</dbReference>
<keyword evidence="2" id="KW-0808">Transferase</keyword>
<dbReference type="GO" id="GO:0003887">
    <property type="term" value="F:DNA-directed DNA polymerase activity"/>
    <property type="evidence" value="ECO:0007669"/>
    <property type="project" value="UniProtKB-KW"/>
</dbReference>
<keyword evidence="5" id="KW-0239">DNA-directed DNA polymerase</keyword>
<dbReference type="EMBL" id="PFNJ01000024">
    <property type="protein sequence ID" value="PIZ43423.1"/>
    <property type="molecule type" value="Genomic_DNA"/>
</dbReference>
<protein>
    <recommendedName>
        <fullName evidence="1">DNA-directed DNA polymerase</fullName>
        <ecNumber evidence="1">2.7.7.7</ecNumber>
    </recommendedName>
</protein>
<name>A0A2M7TDA9_UNCKA</name>
<evidence type="ECO:0000313" key="9">
    <source>
        <dbReference type="EMBL" id="PIZ43423.1"/>
    </source>
</evidence>
<proteinExistence type="inferred from homology"/>
<organism evidence="9 10">
    <name type="scientific">candidate division WWE3 bacterium CG_4_10_14_0_2_um_filter_42_8</name>
    <dbReference type="NCBI Taxonomy" id="1975074"/>
    <lineage>
        <taxon>Bacteria</taxon>
        <taxon>Katanobacteria</taxon>
    </lineage>
</organism>
<evidence type="ECO:0000256" key="7">
    <source>
        <dbReference type="ARBA" id="ARBA00049244"/>
    </source>
</evidence>
<dbReference type="InterPro" id="IPR027417">
    <property type="entry name" value="P-loop_NTPase"/>
</dbReference>
<dbReference type="GO" id="GO:0006261">
    <property type="term" value="P:DNA-templated DNA replication"/>
    <property type="evidence" value="ECO:0007669"/>
    <property type="project" value="TreeGrafter"/>
</dbReference>
<dbReference type="SUPFAM" id="SSF52540">
    <property type="entry name" value="P-loop containing nucleoside triphosphate hydrolases"/>
    <property type="match status" value="1"/>
</dbReference>
<evidence type="ECO:0000259" key="8">
    <source>
        <dbReference type="Pfam" id="PF21694"/>
    </source>
</evidence>
<feature type="domain" description="DNA polymerase III delta subunit-like C-terminal" evidence="8">
    <location>
        <begin position="187"/>
        <end position="304"/>
    </location>
</feature>
<dbReference type="PANTHER" id="PTHR34388:SF1">
    <property type="entry name" value="DNA POLYMERASE III SUBUNIT DELTA"/>
    <property type="match status" value="1"/>
</dbReference>
<comment type="catalytic activity">
    <reaction evidence="7">
        <text>DNA(n) + a 2'-deoxyribonucleoside 5'-triphosphate = DNA(n+1) + diphosphate</text>
        <dbReference type="Rhea" id="RHEA:22508"/>
        <dbReference type="Rhea" id="RHEA-COMP:17339"/>
        <dbReference type="Rhea" id="RHEA-COMP:17340"/>
        <dbReference type="ChEBI" id="CHEBI:33019"/>
        <dbReference type="ChEBI" id="CHEBI:61560"/>
        <dbReference type="ChEBI" id="CHEBI:173112"/>
        <dbReference type="EC" id="2.7.7.7"/>
    </reaction>
</comment>
<evidence type="ECO:0000256" key="6">
    <source>
        <dbReference type="ARBA" id="ARBA00034754"/>
    </source>
</evidence>
<comment type="caution">
    <text evidence="9">The sequence shown here is derived from an EMBL/GenBank/DDBJ whole genome shotgun (WGS) entry which is preliminary data.</text>
</comment>
<dbReference type="AlphaFoldDB" id="A0A2M7TDA9"/>
<dbReference type="EC" id="2.7.7.7" evidence="1"/>
<dbReference type="InterPro" id="IPR005790">
    <property type="entry name" value="DNA_polIII_delta"/>
</dbReference>
<dbReference type="InterPro" id="IPR008921">
    <property type="entry name" value="DNA_pol3_clamp-load_cplx_C"/>
</dbReference>
<dbReference type="Pfam" id="PF21694">
    <property type="entry name" value="DNA_pol3_delta_C"/>
    <property type="match status" value="1"/>
</dbReference>
<evidence type="ECO:0000256" key="2">
    <source>
        <dbReference type="ARBA" id="ARBA00022679"/>
    </source>
</evidence>
<dbReference type="SUPFAM" id="SSF48019">
    <property type="entry name" value="post-AAA+ oligomerization domain-like"/>
    <property type="match status" value="1"/>
</dbReference>
<dbReference type="Gene3D" id="1.10.8.60">
    <property type="match status" value="1"/>
</dbReference>
<dbReference type="Proteomes" id="UP000230970">
    <property type="component" value="Unassembled WGS sequence"/>
</dbReference>
<keyword evidence="3" id="KW-0548">Nucleotidyltransferase</keyword>
<dbReference type="Gene3D" id="3.40.50.300">
    <property type="entry name" value="P-loop containing nucleotide triphosphate hydrolases"/>
    <property type="match status" value="1"/>
</dbReference>
<reference evidence="10" key="1">
    <citation type="submission" date="2017-09" db="EMBL/GenBank/DDBJ databases">
        <title>Depth-based differentiation of microbial function through sediment-hosted aquifers and enrichment of novel symbionts in the deep terrestrial subsurface.</title>
        <authorList>
            <person name="Probst A.J."/>
            <person name="Ladd B."/>
            <person name="Jarett J.K."/>
            <person name="Geller-Mcgrath D.E."/>
            <person name="Sieber C.M.K."/>
            <person name="Emerson J.B."/>
            <person name="Anantharaman K."/>
            <person name="Thomas B.C."/>
            <person name="Malmstrom R."/>
            <person name="Stieglmeier M."/>
            <person name="Klingl A."/>
            <person name="Woyke T."/>
            <person name="Ryan C.M."/>
            <person name="Banfield J.F."/>
        </authorList>
    </citation>
    <scope>NUCLEOTIDE SEQUENCE [LARGE SCALE GENOMIC DNA]</scope>
</reference>
<dbReference type="InterPro" id="IPR048466">
    <property type="entry name" value="DNA_pol3_delta-like_C"/>
</dbReference>
<dbReference type="GO" id="GO:0009360">
    <property type="term" value="C:DNA polymerase III complex"/>
    <property type="evidence" value="ECO:0007669"/>
    <property type="project" value="TreeGrafter"/>
</dbReference>
<evidence type="ECO:0000313" key="10">
    <source>
        <dbReference type="Proteomes" id="UP000230970"/>
    </source>
</evidence>
<sequence length="315" mass="35903">MVYLIHGDNLLESFESLKNTTAGKDCTVFGGKNFNGADFKMAAKSLSLFGEAPCLVVKDFLKDKPDSKIVKDILDFLETNHLVYNLIIFYESHKVDLKAPLFQWILKNGKILFFPQPNKPQLKKWILERLQAENFSIENEALEMLAEGYKNDLWGLKNELQKLVLYRLDEKKINQDDLDRLSFPNEEKSIFELGDALGYRNAQRSLKVLAGLVDRGVSLGYITLMVARQLRLLIMTKILGLEGKKIVEIQKRLGLPPFVVQRLYQEAGSFSLDELKSAFSTLILNDAAIKKGKRLPRLSLDLWVDQLCFRSSGRG</sequence>
<keyword evidence="4" id="KW-0235">DNA replication</keyword>
<evidence type="ECO:0000256" key="3">
    <source>
        <dbReference type="ARBA" id="ARBA00022695"/>
    </source>
</evidence>
<comment type="similarity">
    <text evidence="6">Belongs to the DNA polymerase HolA subunit family.</text>
</comment>
<evidence type="ECO:0000256" key="1">
    <source>
        <dbReference type="ARBA" id="ARBA00012417"/>
    </source>
</evidence>
<accession>A0A2M7TDA9</accession>
<gene>
    <name evidence="9" type="primary">holA</name>
    <name evidence="9" type="ORF">COY34_00920</name>
</gene>
<dbReference type="PANTHER" id="PTHR34388">
    <property type="entry name" value="DNA POLYMERASE III SUBUNIT DELTA"/>
    <property type="match status" value="1"/>
</dbReference>
<dbReference type="GO" id="GO:0003677">
    <property type="term" value="F:DNA binding"/>
    <property type="evidence" value="ECO:0007669"/>
    <property type="project" value="InterPro"/>
</dbReference>
<dbReference type="Gene3D" id="1.20.272.10">
    <property type="match status" value="1"/>
</dbReference>
<evidence type="ECO:0000256" key="4">
    <source>
        <dbReference type="ARBA" id="ARBA00022705"/>
    </source>
</evidence>